<dbReference type="Gene3D" id="1.10.287.3240">
    <property type="match status" value="1"/>
</dbReference>
<evidence type="ECO:0000256" key="2">
    <source>
        <dbReference type="ARBA" id="ARBA00022448"/>
    </source>
</evidence>
<dbReference type="AlphaFoldDB" id="A0A2G1VZ25"/>
<keyword evidence="5" id="KW-1185">Reference proteome</keyword>
<dbReference type="RefSeq" id="WP_008672956.1">
    <property type="nucleotide sequence ID" value="NZ_NIZW01000033.1"/>
</dbReference>
<evidence type="ECO:0000256" key="3">
    <source>
        <dbReference type="ARBA" id="ARBA00023065"/>
    </source>
</evidence>
<evidence type="ECO:0000313" key="4">
    <source>
        <dbReference type="EMBL" id="PHQ32046.1"/>
    </source>
</evidence>
<gene>
    <name evidence="4" type="ORF">CEE69_27570</name>
</gene>
<dbReference type="Proteomes" id="UP000225740">
    <property type="component" value="Unassembled WGS sequence"/>
</dbReference>
<dbReference type="NCBIfam" id="TIGR00309">
    <property type="entry name" value="V_ATPase_subD"/>
    <property type="match status" value="1"/>
</dbReference>
<dbReference type="OrthoDB" id="5637912at2"/>
<organism evidence="4 5">
    <name type="scientific">Rhodopirellula bahusiensis</name>
    <dbReference type="NCBI Taxonomy" id="2014065"/>
    <lineage>
        <taxon>Bacteria</taxon>
        <taxon>Pseudomonadati</taxon>
        <taxon>Planctomycetota</taxon>
        <taxon>Planctomycetia</taxon>
        <taxon>Pirellulales</taxon>
        <taxon>Pirellulaceae</taxon>
        <taxon>Rhodopirellula</taxon>
    </lineage>
</organism>
<comment type="similarity">
    <text evidence="1">Belongs to the V-ATPase D subunit family.</text>
</comment>
<protein>
    <submittedName>
        <fullName evidence="4">V-type ATP synthase subunit D</fullName>
    </submittedName>
</protein>
<evidence type="ECO:0000256" key="1">
    <source>
        <dbReference type="ARBA" id="ARBA00005850"/>
    </source>
</evidence>
<reference evidence="4 5" key="1">
    <citation type="submission" date="2017-06" db="EMBL/GenBank/DDBJ databases">
        <title>Description of Rhodopirellula bahusiensis sp. nov.</title>
        <authorList>
            <person name="Kizina J."/>
            <person name="Harder J."/>
        </authorList>
    </citation>
    <scope>NUCLEOTIDE SEQUENCE [LARGE SCALE GENOMIC DNA]</scope>
    <source>
        <strain evidence="4 5">SWK21</strain>
    </source>
</reference>
<dbReference type="InterPro" id="IPR002699">
    <property type="entry name" value="V_ATPase_D"/>
</dbReference>
<dbReference type="EMBL" id="NIZW01000033">
    <property type="protein sequence ID" value="PHQ32046.1"/>
    <property type="molecule type" value="Genomic_DNA"/>
</dbReference>
<dbReference type="GO" id="GO:0046961">
    <property type="term" value="F:proton-transporting ATPase activity, rotational mechanism"/>
    <property type="evidence" value="ECO:0007669"/>
    <property type="project" value="InterPro"/>
</dbReference>
<keyword evidence="3" id="KW-0406">Ion transport</keyword>
<sequence length="204" mass="23654">MALALNKTSLKQRRDQLAMFERFLPSLDLKRQQLIADLQRSKRIQSETENEIETLLDSQRGLFSLLGASEQDLSDLVTIEERTVTEENVLGVRLPLLGEVRFRVKEYSMLAKPFWVDFLVELLQKLALLKLRLQNERTRVGRLNDAVRRITQRVNLFDKVLIPQAEKDIHRIKIHLADTERAAVVRSKIAKAKQNRGELTTRTV</sequence>
<dbReference type="Pfam" id="PF01813">
    <property type="entry name" value="ATP-synt_D"/>
    <property type="match status" value="1"/>
</dbReference>
<proteinExistence type="inferred from homology"/>
<keyword evidence="2" id="KW-0813">Transport</keyword>
<comment type="caution">
    <text evidence="4">The sequence shown here is derived from an EMBL/GenBank/DDBJ whole genome shotgun (WGS) entry which is preliminary data.</text>
</comment>
<dbReference type="GeneID" id="90611635"/>
<accession>A0A2G1VZ25</accession>
<evidence type="ECO:0000313" key="5">
    <source>
        <dbReference type="Proteomes" id="UP000225740"/>
    </source>
</evidence>
<name>A0A2G1VZ25_9BACT</name>